<evidence type="ECO:0000313" key="2">
    <source>
        <dbReference type="Proteomes" id="UP000708208"/>
    </source>
</evidence>
<gene>
    <name evidence="1" type="ORF">AFUS01_LOCUS33201</name>
</gene>
<proteinExistence type="predicted"/>
<accession>A0A8J2KSI7</accession>
<dbReference type="EMBL" id="CAJVCH010527927">
    <property type="protein sequence ID" value="CAG7822962.1"/>
    <property type="molecule type" value="Genomic_DNA"/>
</dbReference>
<dbReference type="Proteomes" id="UP000708208">
    <property type="component" value="Unassembled WGS sequence"/>
</dbReference>
<reference evidence="1" key="1">
    <citation type="submission" date="2021-06" db="EMBL/GenBank/DDBJ databases">
        <authorList>
            <person name="Hodson N. C."/>
            <person name="Mongue J. A."/>
            <person name="Jaron S. K."/>
        </authorList>
    </citation>
    <scope>NUCLEOTIDE SEQUENCE</scope>
</reference>
<dbReference type="OrthoDB" id="6846267at2759"/>
<evidence type="ECO:0000313" key="1">
    <source>
        <dbReference type="EMBL" id="CAG7822962.1"/>
    </source>
</evidence>
<dbReference type="AlphaFoldDB" id="A0A8J2KSI7"/>
<name>A0A8J2KSI7_9HEXA</name>
<protein>
    <submittedName>
        <fullName evidence="1">Uncharacterized protein</fullName>
    </submittedName>
</protein>
<sequence length="70" mass="7810">MGPMFSPHKESHFVRPSIEATDDEEAFLVEHPLEILAQGKAQRVPWMAGVNADEGLLTSLCNVYTYMLCS</sequence>
<comment type="caution">
    <text evidence="1">The sequence shown here is derived from an EMBL/GenBank/DDBJ whole genome shotgun (WGS) entry which is preliminary data.</text>
</comment>
<keyword evidence="2" id="KW-1185">Reference proteome</keyword>
<organism evidence="1 2">
    <name type="scientific">Allacma fusca</name>
    <dbReference type="NCBI Taxonomy" id="39272"/>
    <lineage>
        <taxon>Eukaryota</taxon>
        <taxon>Metazoa</taxon>
        <taxon>Ecdysozoa</taxon>
        <taxon>Arthropoda</taxon>
        <taxon>Hexapoda</taxon>
        <taxon>Collembola</taxon>
        <taxon>Symphypleona</taxon>
        <taxon>Sminthuridae</taxon>
        <taxon>Allacma</taxon>
    </lineage>
</organism>